<sequence length="526" mass="57860">MEADSSTEVADTPAEAQSLDQGETNLPTEIFPGVEHPKEGETQTDSSAPQTQTEADANTIAQAKEWHDSVVSRLARLRGLSCWLGDRNKRMDGMVEILVRSLEHMGVGAVTDHIGNLIPLQNFRLNSAIKLSTADNTWTTCDDETMSNDINAWLPGSLPDDHNLPLTNEQMGKYESQVEVLRAENEALQRSLQTALDNQGSLGVQINQWQACIDSAGQQLCQVTQEVHDSKSRERHLRHLLGEERRIKDSLVQQNSLTKADQDHATENVNCWPPNINEGISGPSQSTNSAPGENSATCLQGLAGSPGTEMPWQQTQGISSGPRDTHSSRLNSSAPPFISAYSSPHRQNYRSNWHARSDWHPRSGSGRTFGSGTGRGRHGSGRGHYRKEHSTNVGFNRLLDGFFDNLNRIENALRQQGINVPGPTSDAAQVVQQQQQQQVVCSNVNVQYPTVNDLQQQQQQETAAPNQPIYYSPPMQPVVYPGPMNVVAHPVQSIPSVQQVPHQSPMVVQAIPQPHVQFAQVEGQAY</sequence>
<feature type="coiled-coil region" evidence="1">
    <location>
        <begin position="171"/>
        <end position="198"/>
    </location>
</feature>
<accession>A0A7M7SXC3</accession>
<dbReference type="RefSeq" id="XP_030838191.1">
    <property type="nucleotide sequence ID" value="XM_030982331.1"/>
</dbReference>
<dbReference type="OrthoDB" id="10464678at2759"/>
<dbReference type="KEGG" id="spu:100888828"/>
<keyword evidence="4" id="KW-1185">Reference proteome</keyword>
<evidence type="ECO:0000313" key="4">
    <source>
        <dbReference type="Proteomes" id="UP000007110"/>
    </source>
</evidence>
<dbReference type="EnsemblMetazoa" id="XM_030982331">
    <property type="protein sequence ID" value="XP_030838191"/>
    <property type="gene ID" value="LOC100888828"/>
</dbReference>
<evidence type="ECO:0000256" key="1">
    <source>
        <dbReference type="SAM" id="Coils"/>
    </source>
</evidence>
<feature type="region of interest" description="Disordered" evidence="2">
    <location>
        <begin position="254"/>
        <end position="388"/>
    </location>
</feature>
<dbReference type="InParanoid" id="A0A7M7SXC3"/>
<keyword evidence="1" id="KW-0175">Coiled coil</keyword>
<dbReference type="GeneID" id="100888828"/>
<feature type="compositionally biased region" description="Polar residues" evidence="2">
    <location>
        <begin position="282"/>
        <end position="298"/>
    </location>
</feature>
<dbReference type="Proteomes" id="UP000007110">
    <property type="component" value="Unassembled WGS sequence"/>
</dbReference>
<feature type="compositionally biased region" description="Polar residues" evidence="2">
    <location>
        <begin position="43"/>
        <end position="55"/>
    </location>
</feature>
<evidence type="ECO:0000313" key="3">
    <source>
        <dbReference type="EnsemblMetazoa" id="XP_030838191"/>
    </source>
</evidence>
<dbReference type="AlphaFoldDB" id="A0A7M7SXC3"/>
<name>A0A7M7SXC3_STRPU</name>
<reference evidence="3" key="2">
    <citation type="submission" date="2021-01" db="UniProtKB">
        <authorList>
            <consortium name="EnsemblMetazoa"/>
        </authorList>
    </citation>
    <scope>IDENTIFICATION</scope>
</reference>
<reference evidence="4" key="1">
    <citation type="submission" date="2015-02" db="EMBL/GenBank/DDBJ databases">
        <title>Genome sequencing for Strongylocentrotus purpuratus.</title>
        <authorList>
            <person name="Murali S."/>
            <person name="Liu Y."/>
            <person name="Vee V."/>
            <person name="English A."/>
            <person name="Wang M."/>
            <person name="Skinner E."/>
            <person name="Han Y."/>
            <person name="Muzny D.M."/>
            <person name="Worley K.C."/>
            <person name="Gibbs R.A."/>
        </authorList>
    </citation>
    <scope>NUCLEOTIDE SEQUENCE</scope>
</reference>
<proteinExistence type="predicted"/>
<protein>
    <submittedName>
        <fullName evidence="3">Uncharacterized protein</fullName>
    </submittedName>
</protein>
<feature type="region of interest" description="Disordered" evidence="2">
    <location>
        <begin position="1"/>
        <end position="55"/>
    </location>
</feature>
<organism evidence="3 4">
    <name type="scientific">Strongylocentrotus purpuratus</name>
    <name type="common">Purple sea urchin</name>
    <dbReference type="NCBI Taxonomy" id="7668"/>
    <lineage>
        <taxon>Eukaryota</taxon>
        <taxon>Metazoa</taxon>
        <taxon>Echinodermata</taxon>
        <taxon>Eleutherozoa</taxon>
        <taxon>Echinozoa</taxon>
        <taxon>Echinoidea</taxon>
        <taxon>Euechinoidea</taxon>
        <taxon>Echinacea</taxon>
        <taxon>Camarodonta</taxon>
        <taxon>Echinidea</taxon>
        <taxon>Strongylocentrotidae</taxon>
        <taxon>Strongylocentrotus</taxon>
    </lineage>
</organism>
<feature type="compositionally biased region" description="Basic residues" evidence="2">
    <location>
        <begin position="375"/>
        <end position="387"/>
    </location>
</feature>
<feature type="compositionally biased region" description="Polar residues" evidence="2">
    <location>
        <begin position="18"/>
        <end position="27"/>
    </location>
</feature>
<evidence type="ECO:0000256" key="2">
    <source>
        <dbReference type="SAM" id="MobiDB-lite"/>
    </source>
</evidence>
<feature type="compositionally biased region" description="Polar residues" evidence="2">
    <location>
        <begin position="328"/>
        <end position="351"/>
    </location>
</feature>